<proteinExistence type="predicted"/>
<dbReference type="Proteomes" id="UP001142648">
    <property type="component" value="Unassembled WGS sequence"/>
</dbReference>
<keyword evidence="1" id="KW-0732">Signal</keyword>
<sequence length="103" mass="10487">MTRPFIAALALASLAAPAFAESVPADIAEGRLRGCLLASATSPTQSDLNAKVIEARAFCGAQIKRVRENRAAAASTASAKAEAGRKLDAEIAQAVANFSGLTS</sequence>
<keyword evidence="3" id="KW-1185">Reference proteome</keyword>
<gene>
    <name evidence="2" type="ORF">N0B51_02850</name>
</gene>
<reference evidence="2" key="1">
    <citation type="submission" date="2022-09" db="EMBL/GenBank/DDBJ databases">
        <title>The genome sequence of Tsuneonella sp. YG55.</title>
        <authorList>
            <person name="Liu Y."/>
        </authorList>
    </citation>
    <scope>NUCLEOTIDE SEQUENCE</scope>
    <source>
        <strain evidence="2">YG55</strain>
    </source>
</reference>
<evidence type="ECO:0008006" key="4">
    <source>
        <dbReference type="Google" id="ProtNLM"/>
    </source>
</evidence>
<dbReference type="EMBL" id="JAOAMV010000001">
    <property type="protein sequence ID" value="MCT2557915.1"/>
    <property type="molecule type" value="Genomic_DNA"/>
</dbReference>
<evidence type="ECO:0000313" key="3">
    <source>
        <dbReference type="Proteomes" id="UP001142648"/>
    </source>
</evidence>
<protein>
    <recommendedName>
        <fullName evidence="4">UrcA family protein</fullName>
    </recommendedName>
</protein>
<evidence type="ECO:0000313" key="2">
    <source>
        <dbReference type="EMBL" id="MCT2557915.1"/>
    </source>
</evidence>
<accession>A0A9X2VYX9</accession>
<feature type="signal peptide" evidence="1">
    <location>
        <begin position="1"/>
        <end position="20"/>
    </location>
</feature>
<organism evidence="2 3">
    <name type="scientific">Tsuneonella litorea</name>
    <dbReference type="NCBI Taxonomy" id="2976475"/>
    <lineage>
        <taxon>Bacteria</taxon>
        <taxon>Pseudomonadati</taxon>
        <taxon>Pseudomonadota</taxon>
        <taxon>Alphaproteobacteria</taxon>
        <taxon>Sphingomonadales</taxon>
        <taxon>Erythrobacteraceae</taxon>
        <taxon>Tsuneonella</taxon>
    </lineage>
</organism>
<feature type="chain" id="PRO_5040846491" description="UrcA family protein" evidence="1">
    <location>
        <begin position="21"/>
        <end position="103"/>
    </location>
</feature>
<comment type="caution">
    <text evidence="2">The sequence shown here is derived from an EMBL/GenBank/DDBJ whole genome shotgun (WGS) entry which is preliminary data.</text>
</comment>
<evidence type="ECO:0000256" key="1">
    <source>
        <dbReference type="SAM" id="SignalP"/>
    </source>
</evidence>
<name>A0A9X2VYX9_9SPHN</name>
<dbReference type="RefSeq" id="WP_259960667.1">
    <property type="nucleotide sequence ID" value="NZ_JAOAMV010000001.1"/>
</dbReference>
<dbReference type="AlphaFoldDB" id="A0A9X2VYX9"/>